<keyword evidence="2" id="KW-1185">Reference proteome</keyword>
<sequence>MTTGRRRKSTAEWIGAGSPAFVQRWHSSDQRTTQPSCTGPPDVSRHALVVQRHLMAVPLDHEAGPAAAYSPTATLLAAASSHDTVQLWNPTAAMAEECGRLGEAAQAP</sequence>
<evidence type="ECO:0000313" key="1">
    <source>
        <dbReference type="EMBL" id="GGN52204.1"/>
    </source>
</evidence>
<reference evidence="1 2" key="1">
    <citation type="journal article" date="2014" name="Int. J. Syst. Evol. Microbiol.">
        <title>Complete genome sequence of Corynebacterium casei LMG S-19264T (=DSM 44701T), isolated from a smear-ripened cheese.</title>
        <authorList>
            <consortium name="US DOE Joint Genome Institute (JGI-PGF)"/>
            <person name="Walter F."/>
            <person name="Albersmeier A."/>
            <person name="Kalinowski J."/>
            <person name="Ruckert C."/>
        </authorList>
    </citation>
    <scope>NUCLEOTIDE SEQUENCE [LARGE SCALE GENOMIC DNA]</scope>
    <source>
        <strain evidence="1 2">CGMCC 4.7111</strain>
    </source>
</reference>
<gene>
    <name evidence="1" type="ORF">GCM10011579_008970</name>
</gene>
<protein>
    <submittedName>
        <fullName evidence="1">Uncharacterized protein</fullName>
    </submittedName>
</protein>
<organism evidence="1 2">
    <name type="scientific">Streptomyces albiflavescens</name>
    <dbReference type="NCBI Taxonomy" id="1623582"/>
    <lineage>
        <taxon>Bacteria</taxon>
        <taxon>Bacillati</taxon>
        <taxon>Actinomycetota</taxon>
        <taxon>Actinomycetes</taxon>
        <taxon>Kitasatosporales</taxon>
        <taxon>Streptomycetaceae</taxon>
        <taxon>Streptomyces</taxon>
    </lineage>
</organism>
<dbReference type="Proteomes" id="UP000600365">
    <property type="component" value="Unassembled WGS sequence"/>
</dbReference>
<dbReference type="EMBL" id="BMMM01000001">
    <property type="protein sequence ID" value="GGN52204.1"/>
    <property type="molecule type" value="Genomic_DNA"/>
</dbReference>
<proteinExistence type="predicted"/>
<evidence type="ECO:0000313" key="2">
    <source>
        <dbReference type="Proteomes" id="UP000600365"/>
    </source>
</evidence>
<accession>A0A917XSS3</accession>
<comment type="caution">
    <text evidence="1">The sequence shown here is derived from an EMBL/GenBank/DDBJ whole genome shotgun (WGS) entry which is preliminary data.</text>
</comment>
<dbReference type="AlphaFoldDB" id="A0A917XSS3"/>
<name>A0A917XSS3_9ACTN</name>